<dbReference type="GO" id="GO:0009898">
    <property type="term" value="C:cytoplasmic side of plasma membrane"/>
    <property type="evidence" value="ECO:0007669"/>
    <property type="project" value="TreeGrafter"/>
</dbReference>
<keyword evidence="5" id="KW-0285">Flavoprotein</keyword>
<dbReference type="EC" id="1.2.1.88" evidence="5"/>
<dbReference type="OrthoDB" id="9812625at2"/>
<dbReference type="CDD" id="cd07125">
    <property type="entry name" value="ALDH_PutA-P5CDH"/>
    <property type="match status" value="1"/>
</dbReference>
<dbReference type="GO" id="GO:0004657">
    <property type="term" value="F:proline dehydrogenase activity"/>
    <property type="evidence" value="ECO:0007669"/>
    <property type="project" value="UniProtKB-UniRule"/>
</dbReference>
<feature type="domain" description="Proline dehydrogenase" evidence="8">
    <location>
        <begin position="189"/>
        <end position="488"/>
    </location>
</feature>
<dbReference type="InterPro" id="IPR024090">
    <property type="entry name" value="PRODH_PutA_dom_I"/>
</dbReference>
<feature type="domain" description="Proline utilization A proline dehydrogenase N-terminal" evidence="10">
    <location>
        <begin position="16"/>
        <end position="62"/>
    </location>
</feature>
<dbReference type="FunFam" id="3.40.309.10:FF:000005">
    <property type="entry name" value="1-pyrroline-5-carboxylate dehydrogenase 1"/>
    <property type="match status" value="1"/>
</dbReference>
<protein>
    <recommendedName>
        <fullName evidence="5">Bifunctional protein PutA</fullName>
    </recommendedName>
    <domain>
        <recommendedName>
            <fullName evidence="5">Proline dehydrogenase</fullName>
            <ecNumber evidence="5">1.5.5.2</ecNumber>
        </recommendedName>
        <alternativeName>
            <fullName evidence="5">Proline oxidase</fullName>
        </alternativeName>
    </domain>
    <domain>
        <recommendedName>
            <fullName evidence="5">Delta-1-pyrroline-5-carboxylate dehydrogenase</fullName>
            <shortName evidence="5">P5C dehydrogenase</shortName>
            <ecNumber evidence="5">1.2.1.88</ecNumber>
        </recommendedName>
        <alternativeName>
            <fullName evidence="5">L-glutamate gamma-semialdehyde dehydrogenase</fullName>
        </alternativeName>
    </domain>
</protein>
<dbReference type="InterPro" id="IPR025703">
    <property type="entry name" value="Bifunct_PutA"/>
</dbReference>
<keyword evidence="3 5" id="KW-0520">NAD</keyword>
<dbReference type="GO" id="GO:0010133">
    <property type="term" value="P:L-proline catabolic process to L-glutamate"/>
    <property type="evidence" value="ECO:0007669"/>
    <property type="project" value="UniProtKB-UniRule"/>
</dbReference>
<dbReference type="InterPro" id="IPR015590">
    <property type="entry name" value="Aldehyde_DH_dom"/>
</dbReference>
<comment type="cofactor">
    <cofactor evidence="5">
        <name>FAD</name>
        <dbReference type="ChEBI" id="CHEBI:57692"/>
    </cofactor>
</comment>
<dbReference type="SUPFAM" id="SSF81935">
    <property type="entry name" value="N-terminal domain of bifunctional PutA protein"/>
    <property type="match status" value="1"/>
</dbReference>
<dbReference type="PANTHER" id="PTHR42862">
    <property type="entry name" value="DELTA-1-PYRROLINE-5-CARBOXYLATE DEHYDROGENASE 1, ISOFORM A-RELATED"/>
    <property type="match status" value="1"/>
</dbReference>
<dbReference type="Gene3D" id="3.40.309.10">
    <property type="entry name" value="Aldehyde Dehydrogenase, Chain A, domain 2"/>
    <property type="match status" value="1"/>
</dbReference>
<keyword evidence="5" id="KW-0805">Transcription regulation</keyword>
<dbReference type="Gene3D" id="1.20.5.460">
    <property type="entry name" value="Single helix bin"/>
    <property type="match status" value="1"/>
</dbReference>
<evidence type="ECO:0000313" key="12">
    <source>
        <dbReference type="Proteomes" id="UP000032679"/>
    </source>
</evidence>
<evidence type="ECO:0000256" key="2">
    <source>
        <dbReference type="ARBA" id="ARBA00023002"/>
    </source>
</evidence>
<comment type="similarity">
    <text evidence="5">In the N-terminal section; belongs to the proline dehydrogenase family.</text>
</comment>
<dbReference type="InterPro" id="IPR050485">
    <property type="entry name" value="Proline_metab_enzyme"/>
</dbReference>
<dbReference type="Pfam" id="PF14850">
    <property type="entry name" value="Pro_dh-DNA_bdg"/>
    <property type="match status" value="1"/>
</dbReference>
<dbReference type="PIRSF" id="PIRSF000197">
    <property type="entry name" value="Bifunct_PutA"/>
    <property type="match status" value="1"/>
</dbReference>
<accession>A0A0D6MQU2</accession>
<dbReference type="SUPFAM" id="SSF53720">
    <property type="entry name" value="ALDH-like"/>
    <property type="match status" value="1"/>
</dbReference>
<keyword evidence="12" id="KW-1185">Reference proteome</keyword>
<feature type="domain" description="Proline dehydrogenase PutA" evidence="9">
    <location>
        <begin position="70"/>
        <end position="180"/>
    </location>
</feature>
<dbReference type="GO" id="GO:0003700">
    <property type="term" value="F:DNA-binding transcription factor activity"/>
    <property type="evidence" value="ECO:0007669"/>
    <property type="project" value="InterPro"/>
</dbReference>
<comment type="pathway">
    <text evidence="1 5">Amino-acid degradation; L-proline degradation into L-glutamate; L-glutamate from L-proline: step 2/2.</text>
</comment>
<comment type="pathway">
    <text evidence="5">Amino-acid degradation; L-proline degradation into L-glutamate; L-glutamate from L-proline: step 1/2.</text>
</comment>
<gene>
    <name evidence="11" type="ORF">Tasa_058_029</name>
</gene>
<dbReference type="UniPathway" id="UPA00261">
    <property type="reaction ID" value="UER00373"/>
</dbReference>
<dbReference type="Pfam" id="PF01619">
    <property type="entry name" value="Pro_dh"/>
    <property type="match status" value="1"/>
</dbReference>
<dbReference type="InterPro" id="IPR041349">
    <property type="entry name" value="PRODH"/>
</dbReference>
<dbReference type="InterPro" id="IPR016163">
    <property type="entry name" value="Ald_DH_C"/>
</dbReference>
<organism evidence="11 12">
    <name type="scientific">Tanticharoenia sakaeratensis NBRC 103193</name>
    <dbReference type="NCBI Taxonomy" id="1231623"/>
    <lineage>
        <taxon>Bacteria</taxon>
        <taxon>Pseudomonadati</taxon>
        <taxon>Pseudomonadota</taxon>
        <taxon>Alphaproteobacteria</taxon>
        <taxon>Acetobacterales</taxon>
        <taxon>Acetobacteraceae</taxon>
        <taxon>Tanticharoenia</taxon>
    </lineage>
</organism>
<evidence type="ECO:0000256" key="6">
    <source>
        <dbReference type="PIRSR" id="PIRSR000197-1"/>
    </source>
</evidence>
<feature type="active site" evidence="6">
    <location>
        <position position="810"/>
    </location>
</feature>
<dbReference type="InterPro" id="IPR016162">
    <property type="entry name" value="Ald_DH_N"/>
</dbReference>
<dbReference type="EC" id="1.5.5.2" evidence="5"/>
<feature type="domain" description="Aldehyde dehydrogenase" evidence="7">
    <location>
        <begin position="591"/>
        <end position="1024"/>
    </location>
</feature>
<keyword evidence="5" id="KW-0238">DNA-binding</keyword>
<evidence type="ECO:0000259" key="10">
    <source>
        <dbReference type="Pfam" id="PF18327"/>
    </source>
</evidence>
<dbReference type="Gene3D" id="3.20.20.220">
    <property type="match status" value="1"/>
</dbReference>
<dbReference type="InterPro" id="IPR024082">
    <property type="entry name" value="PRODH_PutA_dom_II"/>
</dbReference>
<dbReference type="PROSITE" id="PS00070">
    <property type="entry name" value="ALDEHYDE_DEHYDR_CYS"/>
    <property type="match status" value="1"/>
</dbReference>
<dbReference type="Gene3D" id="1.20.5.550">
    <property type="entry name" value="Single Helix bin"/>
    <property type="match status" value="1"/>
</dbReference>
<dbReference type="NCBIfam" id="TIGR01238">
    <property type="entry name" value="D1pyr5carbox3"/>
    <property type="match status" value="1"/>
</dbReference>
<dbReference type="InterPro" id="IPR002872">
    <property type="entry name" value="Proline_DH_dom"/>
</dbReference>
<dbReference type="GO" id="GO:0003842">
    <property type="term" value="F:L-glutamate gamma-semialdehyde dehydrogenase activity"/>
    <property type="evidence" value="ECO:0007669"/>
    <property type="project" value="UniProtKB-UniRule"/>
</dbReference>
<dbReference type="Proteomes" id="UP000032679">
    <property type="component" value="Unassembled WGS sequence"/>
</dbReference>
<proteinExistence type="inferred from homology"/>
<dbReference type="SUPFAM" id="SSF51730">
    <property type="entry name" value="FAD-linked oxidoreductase"/>
    <property type="match status" value="1"/>
</dbReference>
<comment type="caution">
    <text evidence="11">The sequence shown here is derived from an EMBL/GenBank/DDBJ whole genome shotgun (WGS) entry which is preliminary data.</text>
</comment>
<evidence type="ECO:0000256" key="4">
    <source>
        <dbReference type="ARBA" id="ARBA00048142"/>
    </source>
</evidence>
<comment type="catalytic activity">
    <reaction evidence="5">
        <text>L-proline + a quinone = (S)-1-pyrroline-5-carboxylate + a quinol + H(+)</text>
        <dbReference type="Rhea" id="RHEA:23784"/>
        <dbReference type="ChEBI" id="CHEBI:15378"/>
        <dbReference type="ChEBI" id="CHEBI:17388"/>
        <dbReference type="ChEBI" id="CHEBI:24646"/>
        <dbReference type="ChEBI" id="CHEBI:60039"/>
        <dbReference type="ChEBI" id="CHEBI:132124"/>
        <dbReference type="EC" id="1.5.5.2"/>
    </reaction>
</comment>
<dbReference type="Pfam" id="PF18327">
    <property type="entry name" value="PRODH"/>
    <property type="match status" value="1"/>
</dbReference>
<reference evidence="11 12" key="1">
    <citation type="submission" date="2012-10" db="EMBL/GenBank/DDBJ databases">
        <title>Genome sequencing of Tanticharoenia sakaeratensis NBRC 103193.</title>
        <authorList>
            <person name="Azuma Y."/>
            <person name="Hadano H."/>
            <person name="Hirakawa H."/>
            <person name="Matsushita K."/>
        </authorList>
    </citation>
    <scope>NUCLEOTIDE SEQUENCE [LARGE SCALE GENOMIC DNA]</scope>
    <source>
        <strain evidence="11 12">NBRC 103193</strain>
    </source>
</reference>
<name>A0A0D6MQU2_9PROT</name>
<keyword evidence="2 5" id="KW-0560">Oxidoreductase</keyword>
<evidence type="ECO:0000256" key="1">
    <source>
        <dbReference type="ARBA" id="ARBA00004786"/>
    </source>
</evidence>
<dbReference type="NCBIfam" id="NF008869">
    <property type="entry name" value="PRK11904.1"/>
    <property type="match status" value="1"/>
</dbReference>
<feature type="active site" evidence="6">
    <location>
        <position position="844"/>
    </location>
</feature>
<evidence type="ECO:0000313" key="11">
    <source>
        <dbReference type="EMBL" id="GAN55755.1"/>
    </source>
</evidence>
<comment type="function">
    <text evidence="5">Oxidizes proline to glutamate for use as a carbon and nitrogen source.</text>
</comment>
<dbReference type="Gene3D" id="3.40.605.10">
    <property type="entry name" value="Aldehyde Dehydrogenase, Chain A, domain 1"/>
    <property type="match status" value="1"/>
</dbReference>
<sequence>MTQSLASHAVFPAHAPLREAIADATRRPEPDCMGPLIAEATLDPEQSELADATALDLATRLRARGPAAGVEAMLQAFSLDSREGIALMCLAEALLRIPDAATRDALIRDQIGRNTWTLPSGHDRPMIVNAAAWGMALTGRMTGGSNASMRGALMNIAGRGGAPLIRRSVDAAIRTMGRQFVIGETMGQALKAARAREAQGFTYSYDMLGEAALTANDAIQFRNAYMGALEALAPQAARHGALHERPGLSIKLSALHPRYSRAQRDRVMSELLPTLRMLALRAQALGVGLNIDAEESERLDLSLDLLEALCDMPKLAGWDGIGFVVQAYGKRAHAVIAFLIALARRTERRIAVRLVKGAYWDSEIKRAQVEGQSDFPVFTRKCHTDVSYIACARQMLNATDALYPQFATHNARTIATIHALAGPDFTPGLFEFQCLHGMGETVYEPVISPAGLARPCRIYAPVGPHETLLSYLVRRLLENGANSSFVNQANDRDVSIETLIADPLERARAIMPPHSANPGILRPPALFTRDPFAPVRTNARGMDLADEATLEAVANVAHSMTGLFHAGPMLGNADGRAALSATPLPGPAHAIRNPADKGDRVGDVVFARSEDIDAALSIARDAAPGWSGRSPSARAEVLERAADLLEADAYSMFALLAREAGKTLPNAVAEVREAVDFLRYYAAGIRVRFDNATYVPLGTIACISPWNFPLAIFTGQIAAALAAGNVVLAKPAEETPLVAARMTALLHEAGVPQDALQLLPGEGDVGAALIGDARVDGVMFTGSTSVALSIARILQERTGRDSRPIPLIAETGGQNAMVVDSSALPEQIVSDVIASAFDSAGQRCSALRVLCVQEDCAERVLEMLRGAMRELRVGDPRRLETDIGPVISGEAQARIEAHIADMRRAGRRIWQAELPEDGSRGYFVPPTLIEIGRVADIGGEVFGPVLHVRRFKRAEFDGVIDAVNATGYGLTFGVHSRIESTIQRAVARSGAGNVYVNRNTIGATVGVQPFGGSGLSGTGPKAGGPLTLGRLLTRSPVYAPPVPGHIPHAARALVTFLESRDPVAARRARIDIAHALPGTTFELPGPVGETNTYALRPRGAILCAAESWGAILQAVAMVLGTGNTALVLAPDTALEWMARMPASLNAAIQKVDPGALPDCAAMLMQPSSALAQAAAATLTAREGRVVPLHHIGTVRPEELLEERVVTVNTTATGGNAALMSMA</sequence>
<dbReference type="InterPro" id="IPR016161">
    <property type="entry name" value="Ald_DH/histidinol_DH"/>
</dbReference>
<dbReference type="InterPro" id="IPR016160">
    <property type="entry name" value="Ald_DH_CS_CYS"/>
</dbReference>
<evidence type="ECO:0000259" key="7">
    <source>
        <dbReference type="Pfam" id="PF00171"/>
    </source>
</evidence>
<keyword evidence="5" id="KW-0274">FAD</keyword>
<evidence type="ECO:0000259" key="8">
    <source>
        <dbReference type="Pfam" id="PF01619"/>
    </source>
</evidence>
<dbReference type="RefSeq" id="WP_048851185.1">
    <property type="nucleotide sequence ID" value="NZ_BALE01000058.1"/>
</dbReference>
<evidence type="ECO:0000259" key="9">
    <source>
        <dbReference type="Pfam" id="PF14850"/>
    </source>
</evidence>
<dbReference type="STRING" id="1231623.Tasa_058_029"/>
<keyword evidence="5" id="KW-0678">Repressor</keyword>
<dbReference type="InterPro" id="IPR024089">
    <property type="entry name" value="PRODH_PutA_dom_I/II"/>
</dbReference>
<dbReference type="AlphaFoldDB" id="A0A0D6MQU2"/>
<evidence type="ECO:0000256" key="3">
    <source>
        <dbReference type="ARBA" id="ARBA00023027"/>
    </source>
</evidence>
<dbReference type="Pfam" id="PF00171">
    <property type="entry name" value="Aldedh"/>
    <property type="match status" value="1"/>
</dbReference>
<dbReference type="InterPro" id="IPR005933">
    <property type="entry name" value="PutA_C"/>
</dbReference>
<dbReference type="InterPro" id="IPR029041">
    <property type="entry name" value="FAD-linked_oxidoreductase-like"/>
</dbReference>
<keyword evidence="5" id="KW-0804">Transcription</keyword>
<dbReference type="GO" id="GO:0003677">
    <property type="term" value="F:DNA binding"/>
    <property type="evidence" value="ECO:0007669"/>
    <property type="project" value="UniProtKB-KW"/>
</dbReference>
<dbReference type="EMBL" id="BALE01000058">
    <property type="protein sequence ID" value="GAN55755.1"/>
    <property type="molecule type" value="Genomic_DNA"/>
</dbReference>
<comment type="similarity">
    <text evidence="5">In the C-terminal section; belongs to the aldehyde dehydrogenase family.</text>
</comment>
<evidence type="ECO:0000256" key="5">
    <source>
        <dbReference type="PIRNR" id="PIRNR000197"/>
    </source>
</evidence>
<comment type="catalytic activity">
    <reaction evidence="4 5">
        <text>L-glutamate 5-semialdehyde + NAD(+) + H2O = L-glutamate + NADH + 2 H(+)</text>
        <dbReference type="Rhea" id="RHEA:30235"/>
        <dbReference type="ChEBI" id="CHEBI:15377"/>
        <dbReference type="ChEBI" id="CHEBI:15378"/>
        <dbReference type="ChEBI" id="CHEBI:29985"/>
        <dbReference type="ChEBI" id="CHEBI:57540"/>
        <dbReference type="ChEBI" id="CHEBI:57945"/>
        <dbReference type="ChEBI" id="CHEBI:58066"/>
        <dbReference type="EC" id="1.2.1.88"/>
    </reaction>
</comment>
<dbReference type="FunFam" id="1.20.5.460:FF:000001">
    <property type="entry name" value="Bifunctional protein PutA"/>
    <property type="match status" value="1"/>
</dbReference>
<keyword evidence="5" id="KW-0642">Proline metabolism</keyword>
<dbReference type="PANTHER" id="PTHR42862:SF1">
    <property type="entry name" value="DELTA-1-PYRROLINE-5-CARBOXYLATE DEHYDROGENASE 2, ISOFORM A-RELATED"/>
    <property type="match status" value="1"/>
</dbReference>